<keyword evidence="1 4" id="KW-0349">Heme</keyword>
<keyword evidence="2 4" id="KW-0479">Metal-binding</keyword>
<proteinExistence type="predicted"/>
<protein>
    <submittedName>
        <fullName evidence="7">Cytochrome c</fullName>
    </submittedName>
</protein>
<evidence type="ECO:0000259" key="6">
    <source>
        <dbReference type="PROSITE" id="PS51007"/>
    </source>
</evidence>
<gene>
    <name evidence="7" type="ORF">H8R02_14340</name>
</gene>
<name>A0A923MA12_9BURK</name>
<dbReference type="InterPro" id="IPR036909">
    <property type="entry name" value="Cyt_c-like_dom_sf"/>
</dbReference>
<dbReference type="Proteomes" id="UP000596827">
    <property type="component" value="Unassembled WGS sequence"/>
</dbReference>
<evidence type="ECO:0000313" key="8">
    <source>
        <dbReference type="Proteomes" id="UP000596827"/>
    </source>
</evidence>
<dbReference type="InterPro" id="IPR009056">
    <property type="entry name" value="Cyt_c-like_dom"/>
</dbReference>
<feature type="region of interest" description="Disordered" evidence="5">
    <location>
        <begin position="1"/>
        <end position="20"/>
    </location>
</feature>
<dbReference type="Gene3D" id="1.10.760.10">
    <property type="entry name" value="Cytochrome c-like domain"/>
    <property type="match status" value="1"/>
</dbReference>
<keyword evidence="8" id="KW-1185">Reference proteome</keyword>
<evidence type="ECO:0000256" key="1">
    <source>
        <dbReference type="ARBA" id="ARBA00022617"/>
    </source>
</evidence>
<dbReference type="GO" id="GO:0020037">
    <property type="term" value="F:heme binding"/>
    <property type="evidence" value="ECO:0007669"/>
    <property type="project" value="InterPro"/>
</dbReference>
<evidence type="ECO:0000256" key="4">
    <source>
        <dbReference type="PROSITE-ProRule" id="PRU00433"/>
    </source>
</evidence>
<evidence type="ECO:0000256" key="2">
    <source>
        <dbReference type="ARBA" id="ARBA00022723"/>
    </source>
</evidence>
<dbReference type="Pfam" id="PF13442">
    <property type="entry name" value="Cytochrome_CBB3"/>
    <property type="match status" value="1"/>
</dbReference>
<organism evidence="7 8">
    <name type="scientific">Ramlibacter albus</name>
    <dbReference type="NCBI Taxonomy" id="2079448"/>
    <lineage>
        <taxon>Bacteria</taxon>
        <taxon>Pseudomonadati</taxon>
        <taxon>Pseudomonadota</taxon>
        <taxon>Betaproteobacteria</taxon>
        <taxon>Burkholderiales</taxon>
        <taxon>Comamonadaceae</taxon>
        <taxon>Ramlibacter</taxon>
    </lineage>
</organism>
<evidence type="ECO:0000256" key="5">
    <source>
        <dbReference type="SAM" id="MobiDB-lite"/>
    </source>
</evidence>
<dbReference type="GO" id="GO:0009055">
    <property type="term" value="F:electron transfer activity"/>
    <property type="evidence" value="ECO:0007669"/>
    <property type="project" value="InterPro"/>
</dbReference>
<reference evidence="7" key="1">
    <citation type="submission" date="2020-08" db="EMBL/GenBank/DDBJ databases">
        <title>Ramlibacter sp. GTP1 16S ribosomal RNA gene genome sequencing and assembly.</title>
        <authorList>
            <person name="Kang M."/>
        </authorList>
    </citation>
    <scope>NUCLEOTIDE SEQUENCE</scope>
    <source>
        <strain evidence="7">GTP1</strain>
    </source>
</reference>
<dbReference type="RefSeq" id="WP_187082126.1">
    <property type="nucleotide sequence ID" value="NZ_JACORU010000005.1"/>
</dbReference>
<sequence length="134" mass="14406">MKDCHAGLDPASTVESSARRWTPGRARGDRLLLLLVGAALCVAASAQPDATRQRELVRMVRQDCGSCHGMHLTGGLGPALTAARLGDWPLEALEATIRNGRPGTPMPGWAPMLSAEEARWIARQLQLGFPQEAR</sequence>
<dbReference type="EMBL" id="JACORU010000005">
    <property type="protein sequence ID" value="MBC5765643.1"/>
    <property type="molecule type" value="Genomic_DNA"/>
</dbReference>
<dbReference type="GO" id="GO:0046872">
    <property type="term" value="F:metal ion binding"/>
    <property type="evidence" value="ECO:0007669"/>
    <property type="project" value="UniProtKB-KW"/>
</dbReference>
<feature type="domain" description="Cytochrome c" evidence="6">
    <location>
        <begin position="48"/>
        <end position="129"/>
    </location>
</feature>
<dbReference type="AlphaFoldDB" id="A0A923MA12"/>
<dbReference type="PROSITE" id="PS51007">
    <property type="entry name" value="CYTC"/>
    <property type="match status" value="1"/>
</dbReference>
<dbReference type="SUPFAM" id="SSF46626">
    <property type="entry name" value="Cytochrome c"/>
    <property type="match status" value="1"/>
</dbReference>
<keyword evidence="3 4" id="KW-0408">Iron</keyword>
<evidence type="ECO:0000256" key="3">
    <source>
        <dbReference type="ARBA" id="ARBA00023004"/>
    </source>
</evidence>
<evidence type="ECO:0000313" key="7">
    <source>
        <dbReference type="EMBL" id="MBC5765643.1"/>
    </source>
</evidence>
<accession>A0A923MA12</accession>
<comment type="caution">
    <text evidence="7">The sequence shown here is derived from an EMBL/GenBank/DDBJ whole genome shotgun (WGS) entry which is preliminary data.</text>
</comment>